<proteinExistence type="predicted"/>
<organism evidence="1">
    <name type="scientific">marine sediment metagenome</name>
    <dbReference type="NCBI Taxonomy" id="412755"/>
    <lineage>
        <taxon>unclassified sequences</taxon>
        <taxon>metagenomes</taxon>
        <taxon>ecological metagenomes</taxon>
    </lineage>
</organism>
<comment type="caution">
    <text evidence="1">The sequence shown here is derived from an EMBL/GenBank/DDBJ whole genome shotgun (WGS) entry which is preliminary data.</text>
</comment>
<dbReference type="AlphaFoldDB" id="A0A0F9MT74"/>
<gene>
    <name evidence="1" type="ORF">LCGC14_1345910</name>
</gene>
<protein>
    <submittedName>
        <fullName evidence="1">Uncharacterized protein</fullName>
    </submittedName>
</protein>
<sequence length="59" mass="6534">MRKFEILKTTEPLTEGKIDPIAQMCMDIENDCHSNTSAVYGGIGCGMKITNIEKENNAE</sequence>
<reference evidence="1" key="1">
    <citation type="journal article" date="2015" name="Nature">
        <title>Complex archaea that bridge the gap between prokaryotes and eukaryotes.</title>
        <authorList>
            <person name="Spang A."/>
            <person name="Saw J.H."/>
            <person name="Jorgensen S.L."/>
            <person name="Zaremba-Niedzwiedzka K."/>
            <person name="Martijn J."/>
            <person name="Lind A.E."/>
            <person name="van Eijk R."/>
            <person name="Schleper C."/>
            <person name="Guy L."/>
            <person name="Ettema T.J."/>
        </authorList>
    </citation>
    <scope>NUCLEOTIDE SEQUENCE</scope>
</reference>
<name>A0A0F9MT74_9ZZZZ</name>
<dbReference type="EMBL" id="LAZR01008279">
    <property type="protein sequence ID" value="KKM79830.1"/>
    <property type="molecule type" value="Genomic_DNA"/>
</dbReference>
<evidence type="ECO:0000313" key="1">
    <source>
        <dbReference type="EMBL" id="KKM79830.1"/>
    </source>
</evidence>
<accession>A0A0F9MT74</accession>